<dbReference type="SUPFAM" id="SSF52317">
    <property type="entry name" value="Class I glutamine amidotransferase-like"/>
    <property type="match status" value="1"/>
</dbReference>
<feature type="transmembrane region" description="Helical" evidence="1">
    <location>
        <begin position="45"/>
        <end position="64"/>
    </location>
</feature>
<gene>
    <name evidence="3" type="ORF">SOIL9_14870</name>
</gene>
<dbReference type="KEGG" id="gms:SOIL9_14870"/>
<evidence type="ECO:0000259" key="2">
    <source>
        <dbReference type="Pfam" id="PF07090"/>
    </source>
</evidence>
<evidence type="ECO:0000313" key="3">
    <source>
        <dbReference type="EMBL" id="VTR96227.1"/>
    </source>
</evidence>
<feature type="transmembrane region" description="Helical" evidence="1">
    <location>
        <begin position="12"/>
        <end position="33"/>
    </location>
</feature>
<keyword evidence="1" id="KW-0472">Membrane</keyword>
<dbReference type="Proteomes" id="UP000464178">
    <property type="component" value="Chromosome"/>
</dbReference>
<name>A0A6P2D5Q0_9BACT</name>
<dbReference type="AlphaFoldDB" id="A0A6P2D5Q0"/>
<keyword evidence="1" id="KW-0812">Transmembrane</keyword>
<dbReference type="RefSeq" id="WP_162670542.1">
    <property type="nucleotide sequence ID" value="NZ_LR593886.1"/>
</dbReference>
<dbReference type="PANTHER" id="PTHR37947:SF1">
    <property type="entry name" value="BLL2462 PROTEIN"/>
    <property type="match status" value="1"/>
</dbReference>
<dbReference type="PANTHER" id="PTHR37947">
    <property type="entry name" value="BLL2462 PROTEIN"/>
    <property type="match status" value="1"/>
</dbReference>
<dbReference type="InterPro" id="IPR029062">
    <property type="entry name" value="Class_I_gatase-like"/>
</dbReference>
<keyword evidence="4" id="KW-1185">Reference proteome</keyword>
<dbReference type="EMBL" id="LR593886">
    <property type="protein sequence ID" value="VTR96227.1"/>
    <property type="molecule type" value="Genomic_DNA"/>
</dbReference>
<protein>
    <recommendedName>
        <fullName evidence="2">Putative glutamine amidotransferase domain-containing protein</fullName>
    </recommendedName>
</protein>
<evidence type="ECO:0000256" key="1">
    <source>
        <dbReference type="SAM" id="Phobius"/>
    </source>
</evidence>
<dbReference type="Pfam" id="PF07090">
    <property type="entry name" value="GATase1_like"/>
    <property type="match status" value="1"/>
</dbReference>
<keyword evidence="1" id="KW-1133">Transmembrane helix</keyword>
<proteinExistence type="predicted"/>
<sequence length="775" mass="84593">MTVPSIVLGSPHWLIPAAALVAVGVVAVVWSYARRPGRRTVIAATLKLVGLTALALCLVEPLLVGSRPQPGANVFVVLVDTSQSLGVRDGDSERTRADWVRSLLEANAGWRARLGQDFDVRNFVFDTHLRAADGFDTVTFDGTATSLHTALASVAARYKGRPLAGVLLVSDGNATDAADIDWTALPPVYPVLPPNRPGPRDIAVRRVTLNQTNFEAAPVALQAEVTARGFAEQTVIAVVTDESGKEVARQQMNPASDTETITFRFQLRPERAGIAFYRVRARAATEMAAPDAPSVEQTLANNSRLVMVDRGGGPYRVLYVCGRPNWEFKYLRRAVDEDPEVQLVGLVRVARREPKFDFRDGRTQGNNQLFQGFEHPDSETAERRDQPVLVRLGTQDATELRGGFPQTAADLYRYHAVVLDDLEAAFFTPDQQLLLRNFVARRGGGFLMLGGPDSFASGKYDRTPIGDLLPVYLDGPLTPTGGDYKLALTREGWLQPWVRTRKTEGEETARLNGMAAFQTLNAVGAPKPGATVLAHARDAEGRALPALVAQPFGKGRAAAVPIGDLWRWGLRRETATDDFERAWRQTVRWLVADVPGRVEVRTAPTAGAVPATEVTVRATDPEYLPLDNATVSVRIVRPGRDEITLPAEPASREAGTYTTTFVPREPGAYRAVATVAAPDGSAVGRRETGWCVQPEADEFAHLEPNQELLEAVASRTRGELIPADGLDGFVATLPSRKAPNMETWTAPLWHRGWYFLIAVFCLVTEWGLRRRAGLA</sequence>
<feature type="domain" description="Putative glutamine amidotransferase" evidence="2">
    <location>
        <begin position="400"/>
        <end position="591"/>
    </location>
</feature>
<reference evidence="3 4" key="1">
    <citation type="submission" date="2019-05" db="EMBL/GenBank/DDBJ databases">
        <authorList>
            <consortium name="Science for Life Laboratories"/>
        </authorList>
    </citation>
    <scope>NUCLEOTIDE SEQUENCE [LARGE SCALE GENOMIC DNA]</scope>
    <source>
        <strain evidence="3">Soil9</strain>
    </source>
</reference>
<accession>A0A6P2D5Q0</accession>
<organism evidence="3 4">
    <name type="scientific">Gemmata massiliana</name>
    <dbReference type="NCBI Taxonomy" id="1210884"/>
    <lineage>
        <taxon>Bacteria</taxon>
        <taxon>Pseudomonadati</taxon>
        <taxon>Planctomycetota</taxon>
        <taxon>Planctomycetia</taxon>
        <taxon>Gemmatales</taxon>
        <taxon>Gemmataceae</taxon>
        <taxon>Gemmata</taxon>
    </lineage>
</organism>
<evidence type="ECO:0000313" key="4">
    <source>
        <dbReference type="Proteomes" id="UP000464178"/>
    </source>
</evidence>
<dbReference type="InterPro" id="IPR010768">
    <property type="entry name" value="GATase1-like"/>
</dbReference>
<dbReference type="Gene3D" id="3.40.50.880">
    <property type="match status" value="1"/>
</dbReference>